<gene>
    <name evidence="10" type="primary">atpG</name>
    <name evidence="11" type="ORF">UR64_C0018G0009</name>
</gene>
<dbReference type="Proteomes" id="UP000034952">
    <property type="component" value="Unassembled WGS sequence"/>
</dbReference>
<organism evidence="11 12">
    <name type="scientific">Candidatus Nomurabacteria bacterium GW2011_GWE1_35_16</name>
    <dbReference type="NCBI Taxonomy" id="1618761"/>
    <lineage>
        <taxon>Bacteria</taxon>
        <taxon>Candidatus Nomuraibacteriota</taxon>
    </lineage>
</organism>
<evidence type="ECO:0000256" key="7">
    <source>
        <dbReference type="ARBA" id="ARBA00023136"/>
    </source>
</evidence>
<evidence type="ECO:0000313" key="11">
    <source>
        <dbReference type="EMBL" id="KKP65787.1"/>
    </source>
</evidence>
<dbReference type="HAMAP" id="MF_00815">
    <property type="entry name" value="ATP_synth_gamma_bact"/>
    <property type="match status" value="1"/>
</dbReference>
<dbReference type="AlphaFoldDB" id="A0A0G0EEN3"/>
<dbReference type="Gene3D" id="3.40.1380.10">
    <property type="match status" value="1"/>
</dbReference>
<dbReference type="GO" id="GO:0005886">
    <property type="term" value="C:plasma membrane"/>
    <property type="evidence" value="ECO:0007669"/>
    <property type="project" value="UniProtKB-SubCell"/>
</dbReference>
<proteinExistence type="inferred from homology"/>
<evidence type="ECO:0000256" key="1">
    <source>
        <dbReference type="ARBA" id="ARBA00003456"/>
    </source>
</evidence>
<evidence type="ECO:0000256" key="9">
    <source>
        <dbReference type="ARBA" id="ARBA00023310"/>
    </source>
</evidence>
<dbReference type="GO" id="GO:0005524">
    <property type="term" value="F:ATP binding"/>
    <property type="evidence" value="ECO:0007669"/>
    <property type="project" value="UniProtKB-UniRule"/>
</dbReference>
<dbReference type="InterPro" id="IPR035968">
    <property type="entry name" value="ATP_synth_F1_ATPase_gsu"/>
</dbReference>
<keyword evidence="4 10" id="KW-0813">Transport</keyword>
<comment type="caution">
    <text evidence="11">The sequence shown here is derived from an EMBL/GenBank/DDBJ whole genome shotgun (WGS) entry which is preliminary data.</text>
</comment>
<dbReference type="GO" id="GO:0042777">
    <property type="term" value="P:proton motive force-driven plasma membrane ATP synthesis"/>
    <property type="evidence" value="ECO:0007669"/>
    <property type="project" value="UniProtKB-UniRule"/>
</dbReference>
<dbReference type="PRINTS" id="PR00126">
    <property type="entry name" value="ATPASEGAMMA"/>
</dbReference>
<keyword evidence="6 10" id="KW-0406">Ion transport</keyword>
<keyword evidence="9 10" id="KW-0066">ATP synthesis</keyword>
<reference evidence="11 12" key="1">
    <citation type="journal article" date="2015" name="Nature">
        <title>rRNA introns, odd ribosomes, and small enigmatic genomes across a large radiation of phyla.</title>
        <authorList>
            <person name="Brown C.T."/>
            <person name="Hug L.A."/>
            <person name="Thomas B.C."/>
            <person name="Sharon I."/>
            <person name="Castelle C.J."/>
            <person name="Singh A."/>
            <person name="Wilkins M.J."/>
            <person name="Williams K.H."/>
            <person name="Banfield J.F."/>
        </authorList>
    </citation>
    <scope>NUCLEOTIDE SEQUENCE [LARGE SCALE GENOMIC DNA]</scope>
</reference>
<keyword evidence="10" id="KW-1003">Cell membrane</keyword>
<sequence length="316" mass="34843">MAGTKEIKQRIKSVKNTKKITKAMELVAASKMKRAIFKALSSRLYANYSWDLLTSLSERLDEVNSPFFVEQKVNEDSKTLFVLITSNGGLCGAYNSQIIKKTVLALKDSAQVGPVQIDIITVGKKGDNAMRRIGQNVTASFLEIPDNSALSDLIPMSKMIIDEYKSGKYNKVYIAYTDFVSALTQKPHVKQILPIVKEDLKELIDELGDSPKAGPLGTPKSPVFGENSINKVPYIFEGDMNTIVESLAEKLVRMQIYHMILESSASEQSSRMMAMKNASEAAGEMIDDLTLVFNKARQAGITREISEISAGMASIN</sequence>
<accession>A0A0G0EEN3</accession>
<evidence type="ECO:0000313" key="12">
    <source>
        <dbReference type="Proteomes" id="UP000034952"/>
    </source>
</evidence>
<evidence type="ECO:0000256" key="10">
    <source>
        <dbReference type="HAMAP-Rule" id="MF_00815"/>
    </source>
</evidence>
<protein>
    <recommendedName>
        <fullName evidence="10">ATP synthase gamma chain</fullName>
    </recommendedName>
    <alternativeName>
        <fullName evidence="10">ATP synthase F1 sector gamma subunit</fullName>
    </alternativeName>
    <alternativeName>
        <fullName evidence="10">F-ATPase gamma subunit</fullName>
    </alternativeName>
</protein>
<evidence type="ECO:0000256" key="5">
    <source>
        <dbReference type="ARBA" id="ARBA00022781"/>
    </source>
</evidence>
<keyword evidence="8 10" id="KW-0139">CF(1)</keyword>
<dbReference type="CDD" id="cd12151">
    <property type="entry name" value="F1-ATPase_gamma"/>
    <property type="match status" value="1"/>
</dbReference>
<evidence type="ECO:0000256" key="8">
    <source>
        <dbReference type="ARBA" id="ARBA00023196"/>
    </source>
</evidence>
<dbReference type="Pfam" id="PF00231">
    <property type="entry name" value="ATP-synt"/>
    <property type="match status" value="1"/>
</dbReference>
<dbReference type="NCBIfam" id="TIGR01146">
    <property type="entry name" value="ATPsyn_F1gamma"/>
    <property type="match status" value="1"/>
</dbReference>
<comment type="subunit">
    <text evidence="10">F-type ATPases have 2 components, CF(1) - the catalytic core - and CF(0) - the membrane proton channel. CF(1) has five subunits: alpha(3), beta(3), gamma(1), delta(1), epsilon(1). CF(0) has three main subunits: a, b and c.</text>
</comment>
<name>A0A0G0EEN3_9BACT</name>
<dbReference type="GO" id="GO:0045259">
    <property type="term" value="C:proton-transporting ATP synthase complex"/>
    <property type="evidence" value="ECO:0007669"/>
    <property type="project" value="UniProtKB-KW"/>
</dbReference>
<dbReference type="PATRIC" id="fig|1618761.3.peg.733"/>
<keyword evidence="7 10" id="KW-0472">Membrane</keyword>
<dbReference type="GO" id="GO:0046933">
    <property type="term" value="F:proton-transporting ATP synthase activity, rotational mechanism"/>
    <property type="evidence" value="ECO:0007669"/>
    <property type="project" value="UniProtKB-UniRule"/>
</dbReference>
<comment type="subcellular location">
    <subcellularLocation>
        <location evidence="10">Cell membrane</location>
        <topology evidence="10">Peripheral membrane protein</topology>
    </subcellularLocation>
    <subcellularLocation>
        <location evidence="2">Membrane</location>
        <topology evidence="2">Peripheral membrane protein</topology>
    </subcellularLocation>
</comment>
<evidence type="ECO:0000256" key="2">
    <source>
        <dbReference type="ARBA" id="ARBA00004170"/>
    </source>
</evidence>
<comment type="function">
    <text evidence="1 10">Produces ATP from ADP in the presence of a proton gradient across the membrane. The gamma chain is believed to be important in regulating ATPase activity and the flow of protons through the CF(0) complex.</text>
</comment>
<evidence type="ECO:0000256" key="3">
    <source>
        <dbReference type="ARBA" id="ARBA00007681"/>
    </source>
</evidence>
<dbReference type="SUPFAM" id="SSF52943">
    <property type="entry name" value="ATP synthase (F1-ATPase), gamma subunit"/>
    <property type="match status" value="1"/>
</dbReference>
<evidence type="ECO:0000256" key="4">
    <source>
        <dbReference type="ARBA" id="ARBA00022448"/>
    </source>
</evidence>
<keyword evidence="5 10" id="KW-0375">Hydrogen ion transport</keyword>
<dbReference type="PANTHER" id="PTHR11693">
    <property type="entry name" value="ATP SYNTHASE GAMMA CHAIN"/>
    <property type="match status" value="1"/>
</dbReference>
<dbReference type="InterPro" id="IPR000131">
    <property type="entry name" value="ATP_synth_F1_gsu"/>
</dbReference>
<comment type="similarity">
    <text evidence="3 10">Belongs to the ATPase gamma chain family.</text>
</comment>
<dbReference type="PANTHER" id="PTHR11693:SF22">
    <property type="entry name" value="ATP SYNTHASE SUBUNIT GAMMA, MITOCHONDRIAL"/>
    <property type="match status" value="1"/>
</dbReference>
<evidence type="ECO:0000256" key="6">
    <source>
        <dbReference type="ARBA" id="ARBA00023065"/>
    </source>
</evidence>
<dbReference type="Gene3D" id="1.10.287.80">
    <property type="entry name" value="ATP synthase, gamma subunit, helix hairpin domain"/>
    <property type="match status" value="2"/>
</dbReference>
<dbReference type="EMBL" id="LBPY01000018">
    <property type="protein sequence ID" value="KKP65787.1"/>
    <property type="molecule type" value="Genomic_DNA"/>
</dbReference>